<evidence type="ECO:0000256" key="5">
    <source>
        <dbReference type="ARBA" id="ARBA00023002"/>
    </source>
</evidence>
<dbReference type="SUPFAM" id="SSF53597">
    <property type="entry name" value="Dihydrofolate reductase-like"/>
    <property type="match status" value="1"/>
</dbReference>
<dbReference type="GO" id="GO:0004146">
    <property type="term" value="F:dihydrofolate reductase activity"/>
    <property type="evidence" value="ECO:0007669"/>
    <property type="project" value="UniProtKB-EC"/>
</dbReference>
<evidence type="ECO:0000256" key="2">
    <source>
        <dbReference type="ARBA" id="ARBA00012856"/>
    </source>
</evidence>
<protein>
    <recommendedName>
        <fullName evidence="2">dihydrofolate reductase</fullName>
        <ecNumber evidence="2">1.5.1.3</ecNumber>
    </recommendedName>
</protein>
<evidence type="ECO:0000313" key="8">
    <source>
        <dbReference type="EMBL" id="BAR43360.1"/>
    </source>
</evidence>
<dbReference type="GO" id="GO:0050661">
    <property type="term" value="F:NADP binding"/>
    <property type="evidence" value="ECO:0007669"/>
    <property type="project" value="InterPro"/>
</dbReference>
<dbReference type="InterPro" id="IPR012259">
    <property type="entry name" value="DHFR"/>
</dbReference>
<dbReference type="PROSITE" id="PS00075">
    <property type="entry name" value="DHFR_1"/>
    <property type="match status" value="1"/>
</dbReference>
<dbReference type="EMBL" id="AB986557">
    <property type="protein sequence ID" value="BAR43360.1"/>
    <property type="molecule type" value="Genomic_DNA"/>
</dbReference>
<dbReference type="PIRSF" id="PIRSF000194">
    <property type="entry name" value="DHFR"/>
    <property type="match status" value="1"/>
</dbReference>
<proteinExistence type="inferred from homology"/>
<evidence type="ECO:0000256" key="3">
    <source>
        <dbReference type="ARBA" id="ARBA00022563"/>
    </source>
</evidence>
<dbReference type="RefSeq" id="WP_049909271.1">
    <property type="nucleotide sequence ID" value="NZ_BAABQS010000007.1"/>
</dbReference>
<keyword evidence="3" id="KW-0554">One-carbon metabolism</keyword>
<dbReference type="InterPro" id="IPR017925">
    <property type="entry name" value="DHFR_CS"/>
</dbReference>
<keyword evidence="4" id="KW-0521">NADP</keyword>
<dbReference type="PANTHER" id="PTHR48069:SF3">
    <property type="entry name" value="DIHYDROFOLATE REDUCTASE"/>
    <property type="match status" value="1"/>
</dbReference>
<comment type="similarity">
    <text evidence="6">Belongs to the dihydrofolate reductase family.</text>
</comment>
<dbReference type="GO" id="GO:0005829">
    <property type="term" value="C:cytosol"/>
    <property type="evidence" value="ECO:0007669"/>
    <property type="project" value="TreeGrafter"/>
</dbReference>
<evidence type="ECO:0000259" key="7">
    <source>
        <dbReference type="PROSITE" id="PS51330"/>
    </source>
</evidence>
<dbReference type="GO" id="GO:0046654">
    <property type="term" value="P:tetrahydrofolate biosynthetic process"/>
    <property type="evidence" value="ECO:0007669"/>
    <property type="project" value="InterPro"/>
</dbReference>
<gene>
    <name evidence="8" type="primary">folA2</name>
</gene>
<dbReference type="PANTHER" id="PTHR48069">
    <property type="entry name" value="DIHYDROFOLATE REDUCTASE"/>
    <property type="match status" value="1"/>
</dbReference>
<dbReference type="InterPro" id="IPR024072">
    <property type="entry name" value="DHFR-like_dom_sf"/>
</dbReference>
<evidence type="ECO:0000256" key="1">
    <source>
        <dbReference type="ARBA" id="ARBA00004903"/>
    </source>
</evidence>
<dbReference type="CDD" id="cd00209">
    <property type="entry name" value="DHFR"/>
    <property type="match status" value="1"/>
</dbReference>
<dbReference type="PRINTS" id="PR00070">
    <property type="entry name" value="DHFR"/>
</dbReference>
<feature type="domain" description="DHFR" evidence="7">
    <location>
        <begin position="2"/>
        <end position="165"/>
    </location>
</feature>
<organism evidence="8">
    <name type="scientific">Haloarcula japonica</name>
    <dbReference type="NCBI Taxonomy" id="29282"/>
    <lineage>
        <taxon>Archaea</taxon>
        <taxon>Methanobacteriati</taxon>
        <taxon>Methanobacteriota</taxon>
        <taxon>Stenosarchaea group</taxon>
        <taxon>Halobacteria</taxon>
        <taxon>Halobacteriales</taxon>
        <taxon>Haloarculaceae</taxon>
        <taxon>Haloarcula</taxon>
    </lineage>
</organism>
<dbReference type="AlphaFoldDB" id="A0A0E4FIA4"/>
<dbReference type="EC" id="1.5.1.3" evidence="2"/>
<dbReference type="GO" id="GO:0006730">
    <property type="term" value="P:one-carbon metabolic process"/>
    <property type="evidence" value="ECO:0007669"/>
    <property type="project" value="UniProtKB-KW"/>
</dbReference>
<name>A0A0E4FIA4_HALJP</name>
<dbReference type="Pfam" id="PF00186">
    <property type="entry name" value="DHFR_1"/>
    <property type="match status" value="1"/>
</dbReference>
<dbReference type="PROSITE" id="PS51330">
    <property type="entry name" value="DHFR_2"/>
    <property type="match status" value="1"/>
</dbReference>
<dbReference type="InterPro" id="IPR001796">
    <property type="entry name" value="DHFR_dom"/>
</dbReference>
<dbReference type="GO" id="GO:0046452">
    <property type="term" value="P:dihydrofolate metabolic process"/>
    <property type="evidence" value="ECO:0007669"/>
    <property type="project" value="TreeGrafter"/>
</dbReference>
<evidence type="ECO:0000256" key="4">
    <source>
        <dbReference type="ARBA" id="ARBA00022857"/>
    </source>
</evidence>
<reference evidence="8" key="1">
    <citation type="submission" date="2014-09" db="EMBL/GenBank/DDBJ databases">
        <title>Effects of salt on the structure, stability, and function of a halophilic dihydrofolate reductase from a hyperhalophilic archaeon, Haloarcula japonica strain TR-1.</title>
        <authorList>
            <person name="Miyashita Y."/>
            <person name="Ohmae E."/>
            <person name="Nakasone K."/>
            <person name="Katayanagi K."/>
        </authorList>
    </citation>
    <scope>NUCLEOTIDE SEQUENCE</scope>
    <source>
        <strain evidence="8">TR-1</strain>
    </source>
</reference>
<evidence type="ECO:0000256" key="6">
    <source>
        <dbReference type="RuleBase" id="RU004474"/>
    </source>
</evidence>
<dbReference type="Gene3D" id="3.40.430.10">
    <property type="entry name" value="Dihydrofolate Reductase, subunit A"/>
    <property type="match status" value="1"/>
</dbReference>
<accession>A0A0E4FIA4</accession>
<sequence length="165" mass="18623">MDLVIIAAVADNGVIGHNGELPWHYPQDLKHFRAETIGSPVIMGRKTFESIEKRLGQPLPERKNIVLTRNGVSSDQERVIEVGSIDEALEEAKNESKEQAYVIGGRSTYEEFLNRGIVDYLLITHIPRKYNGDTQWPGPDFSELDCIDCRNISEALVVSKYRINP</sequence>
<keyword evidence="5" id="KW-0560">Oxidoreductase</keyword>
<comment type="pathway">
    <text evidence="1">Cofactor biosynthesis; tetrahydrofolate biosynthesis; 5,6,7,8-tetrahydrofolate from 7,8-dihydrofolate: step 1/1.</text>
</comment>
<dbReference type="GO" id="GO:0046655">
    <property type="term" value="P:folic acid metabolic process"/>
    <property type="evidence" value="ECO:0007669"/>
    <property type="project" value="TreeGrafter"/>
</dbReference>